<sequence>MQIVPNHTAKGSNDVVQKLASRIYRFMGGVVPPFYSALHCVETPTKNRSGTRSDSAKGG</sequence>
<keyword evidence="2" id="KW-1185">Reference proteome</keyword>
<dbReference type="Proteomes" id="UP000265520">
    <property type="component" value="Unassembled WGS sequence"/>
</dbReference>
<dbReference type="EMBL" id="LXQA011216027">
    <property type="protein sequence ID" value="MCI89297.1"/>
    <property type="molecule type" value="Genomic_DNA"/>
</dbReference>
<name>A0A392VN37_9FABA</name>
<evidence type="ECO:0000313" key="1">
    <source>
        <dbReference type="EMBL" id="MCI89297.1"/>
    </source>
</evidence>
<reference evidence="1 2" key="1">
    <citation type="journal article" date="2018" name="Front. Plant Sci.">
        <title>Red Clover (Trifolium pratense) and Zigzag Clover (T. medium) - A Picture of Genomic Similarities and Differences.</title>
        <authorList>
            <person name="Dluhosova J."/>
            <person name="Istvanek J."/>
            <person name="Nedelnik J."/>
            <person name="Repkova J."/>
        </authorList>
    </citation>
    <scope>NUCLEOTIDE SEQUENCE [LARGE SCALE GENOMIC DNA]</scope>
    <source>
        <strain evidence="2">cv. 10/8</strain>
        <tissue evidence="1">Leaf</tissue>
    </source>
</reference>
<dbReference type="AlphaFoldDB" id="A0A392VN37"/>
<protein>
    <submittedName>
        <fullName evidence="1">Uncharacterized protein</fullName>
    </submittedName>
</protein>
<proteinExistence type="predicted"/>
<evidence type="ECO:0000313" key="2">
    <source>
        <dbReference type="Proteomes" id="UP000265520"/>
    </source>
</evidence>
<accession>A0A392VN37</accession>
<organism evidence="1 2">
    <name type="scientific">Trifolium medium</name>
    <dbReference type="NCBI Taxonomy" id="97028"/>
    <lineage>
        <taxon>Eukaryota</taxon>
        <taxon>Viridiplantae</taxon>
        <taxon>Streptophyta</taxon>
        <taxon>Embryophyta</taxon>
        <taxon>Tracheophyta</taxon>
        <taxon>Spermatophyta</taxon>
        <taxon>Magnoliopsida</taxon>
        <taxon>eudicotyledons</taxon>
        <taxon>Gunneridae</taxon>
        <taxon>Pentapetalae</taxon>
        <taxon>rosids</taxon>
        <taxon>fabids</taxon>
        <taxon>Fabales</taxon>
        <taxon>Fabaceae</taxon>
        <taxon>Papilionoideae</taxon>
        <taxon>50 kb inversion clade</taxon>
        <taxon>NPAAA clade</taxon>
        <taxon>Hologalegina</taxon>
        <taxon>IRL clade</taxon>
        <taxon>Trifolieae</taxon>
        <taxon>Trifolium</taxon>
    </lineage>
</organism>
<comment type="caution">
    <text evidence="1">The sequence shown here is derived from an EMBL/GenBank/DDBJ whole genome shotgun (WGS) entry which is preliminary data.</text>
</comment>